<feature type="compositionally biased region" description="Basic and acidic residues" evidence="11">
    <location>
        <begin position="62"/>
        <end position="74"/>
    </location>
</feature>
<keyword evidence="6" id="KW-0238">DNA-binding</keyword>
<keyword evidence="3 10" id="KW-0863">Zinc-finger</keyword>
<evidence type="ECO:0000256" key="6">
    <source>
        <dbReference type="ARBA" id="ARBA00023125"/>
    </source>
</evidence>
<evidence type="ECO:0000256" key="9">
    <source>
        <dbReference type="ARBA" id="ARBA00056472"/>
    </source>
</evidence>
<dbReference type="OrthoDB" id="514967at2759"/>
<keyword evidence="8" id="KW-0539">Nucleus</keyword>
<dbReference type="Gene3D" id="4.10.1100.10">
    <property type="entry name" value="Transcription factor, SBP-box domain"/>
    <property type="match status" value="1"/>
</dbReference>
<name>A0A484M9N1_9ASTE</name>
<gene>
    <name evidence="13" type="ORF">CCAM_LOCUS27228</name>
</gene>
<dbReference type="PANTHER" id="PTHR31251">
    <property type="entry name" value="SQUAMOSA PROMOTER-BINDING-LIKE PROTEIN 4"/>
    <property type="match status" value="1"/>
</dbReference>
<dbReference type="GO" id="GO:0005634">
    <property type="term" value="C:nucleus"/>
    <property type="evidence" value="ECO:0007669"/>
    <property type="project" value="UniProtKB-SubCell"/>
</dbReference>
<sequence>MESLSCVFEDRGFMFSDELPLDSFTRSRSHKEELSLNPFSDHHEINEGEVFTESSLAEMLQRSETDNDLRETTKRMSPKSNTESKQVKRARTTNFSSKQALVCQVLGCNRDLGSSKDYHKRHKVCDEHSKTPKVIVNGMEQRFCQQCSRFHMLAEFDDDKRSCRKRLVGHNERRRKPHRECLWGPRLLDMPRGRNSIGSHSLLSPHSRNVLRNSKMGRENCHSGTIMNGF</sequence>
<evidence type="ECO:0000313" key="14">
    <source>
        <dbReference type="Proteomes" id="UP000595140"/>
    </source>
</evidence>
<evidence type="ECO:0000256" key="4">
    <source>
        <dbReference type="ARBA" id="ARBA00022833"/>
    </source>
</evidence>
<dbReference type="AlphaFoldDB" id="A0A484M9N1"/>
<evidence type="ECO:0000256" key="5">
    <source>
        <dbReference type="ARBA" id="ARBA00023015"/>
    </source>
</evidence>
<accession>A0A484M9N1</accession>
<dbReference type="Proteomes" id="UP000595140">
    <property type="component" value="Unassembled WGS sequence"/>
</dbReference>
<dbReference type="GO" id="GO:0003677">
    <property type="term" value="F:DNA binding"/>
    <property type="evidence" value="ECO:0007669"/>
    <property type="project" value="UniProtKB-KW"/>
</dbReference>
<comment type="function">
    <text evidence="9">Probable transcriptional factor. Binds to the promoter of the SQUAMOSA gene.</text>
</comment>
<comment type="subcellular location">
    <subcellularLocation>
        <location evidence="1">Nucleus</location>
    </subcellularLocation>
</comment>
<dbReference type="InterPro" id="IPR044817">
    <property type="entry name" value="SBP-like"/>
</dbReference>
<evidence type="ECO:0000256" key="11">
    <source>
        <dbReference type="SAM" id="MobiDB-lite"/>
    </source>
</evidence>
<evidence type="ECO:0000259" key="12">
    <source>
        <dbReference type="PROSITE" id="PS51141"/>
    </source>
</evidence>
<dbReference type="InterPro" id="IPR004333">
    <property type="entry name" value="SBP_dom"/>
</dbReference>
<evidence type="ECO:0000256" key="10">
    <source>
        <dbReference type="PROSITE-ProRule" id="PRU00470"/>
    </source>
</evidence>
<protein>
    <recommendedName>
        <fullName evidence="12">SBP-type domain-containing protein</fullName>
    </recommendedName>
</protein>
<reference evidence="13 14" key="1">
    <citation type="submission" date="2018-04" db="EMBL/GenBank/DDBJ databases">
        <authorList>
            <person name="Vogel A."/>
        </authorList>
    </citation>
    <scope>NUCLEOTIDE SEQUENCE [LARGE SCALE GENOMIC DNA]</scope>
</reference>
<keyword evidence="2" id="KW-0479">Metal-binding</keyword>
<dbReference type="FunFam" id="4.10.1100.10:FF:000001">
    <property type="entry name" value="Squamosa promoter-binding-like protein 14"/>
    <property type="match status" value="1"/>
</dbReference>
<keyword evidence="5" id="KW-0805">Transcription regulation</keyword>
<keyword evidence="4" id="KW-0862">Zinc</keyword>
<dbReference type="SUPFAM" id="SSF103612">
    <property type="entry name" value="SBT domain"/>
    <property type="match status" value="1"/>
</dbReference>
<evidence type="ECO:0000256" key="3">
    <source>
        <dbReference type="ARBA" id="ARBA00022771"/>
    </source>
</evidence>
<feature type="region of interest" description="Disordered" evidence="11">
    <location>
        <begin position="62"/>
        <end position="91"/>
    </location>
</feature>
<dbReference type="InterPro" id="IPR036893">
    <property type="entry name" value="SBP_sf"/>
</dbReference>
<feature type="domain" description="SBP-type" evidence="12">
    <location>
        <begin position="100"/>
        <end position="177"/>
    </location>
</feature>
<evidence type="ECO:0000256" key="7">
    <source>
        <dbReference type="ARBA" id="ARBA00023163"/>
    </source>
</evidence>
<evidence type="ECO:0000256" key="8">
    <source>
        <dbReference type="ARBA" id="ARBA00023242"/>
    </source>
</evidence>
<evidence type="ECO:0000313" key="13">
    <source>
        <dbReference type="EMBL" id="VFQ85452.1"/>
    </source>
</evidence>
<dbReference type="Pfam" id="PF03110">
    <property type="entry name" value="SBP"/>
    <property type="match status" value="1"/>
</dbReference>
<evidence type="ECO:0000256" key="1">
    <source>
        <dbReference type="ARBA" id="ARBA00004123"/>
    </source>
</evidence>
<dbReference type="PROSITE" id="PS51141">
    <property type="entry name" value="ZF_SBP"/>
    <property type="match status" value="1"/>
</dbReference>
<keyword evidence="14" id="KW-1185">Reference proteome</keyword>
<proteinExistence type="predicted"/>
<evidence type="ECO:0000256" key="2">
    <source>
        <dbReference type="ARBA" id="ARBA00022723"/>
    </source>
</evidence>
<organism evidence="13 14">
    <name type="scientific">Cuscuta campestris</name>
    <dbReference type="NCBI Taxonomy" id="132261"/>
    <lineage>
        <taxon>Eukaryota</taxon>
        <taxon>Viridiplantae</taxon>
        <taxon>Streptophyta</taxon>
        <taxon>Embryophyta</taxon>
        <taxon>Tracheophyta</taxon>
        <taxon>Spermatophyta</taxon>
        <taxon>Magnoliopsida</taxon>
        <taxon>eudicotyledons</taxon>
        <taxon>Gunneridae</taxon>
        <taxon>Pentapetalae</taxon>
        <taxon>asterids</taxon>
        <taxon>lamiids</taxon>
        <taxon>Solanales</taxon>
        <taxon>Convolvulaceae</taxon>
        <taxon>Cuscuteae</taxon>
        <taxon>Cuscuta</taxon>
        <taxon>Cuscuta subgen. Grammica</taxon>
        <taxon>Cuscuta sect. Cleistogrammica</taxon>
    </lineage>
</organism>
<keyword evidence="7" id="KW-0804">Transcription</keyword>
<dbReference type="EMBL" id="OOIL02002916">
    <property type="protein sequence ID" value="VFQ85452.1"/>
    <property type="molecule type" value="Genomic_DNA"/>
</dbReference>
<dbReference type="GO" id="GO:0008270">
    <property type="term" value="F:zinc ion binding"/>
    <property type="evidence" value="ECO:0007669"/>
    <property type="project" value="UniProtKB-KW"/>
</dbReference>
<dbReference type="PANTHER" id="PTHR31251:SF102">
    <property type="entry name" value="SBP-TYPE DOMAIN-CONTAINING PROTEIN"/>
    <property type="match status" value="1"/>
</dbReference>